<gene>
    <name evidence="1" type="ORF">g.10919</name>
</gene>
<name>A0A1B6CQT1_9HEMI</name>
<protein>
    <submittedName>
        <fullName evidence="1">Uncharacterized protein</fullName>
    </submittedName>
</protein>
<sequence>MERIYMITMAVCVLSSKENVNELLENARKIGYGSVVFYKNCTLEQKYALVRKGLEIEKLKMMSEVDVLKGENVDPMDKRLRLLDTSLIMIEELDDIDKVESLEERVEMITSLINRMNKMAKLFES</sequence>
<dbReference type="EMBL" id="GEDC01021392">
    <property type="protein sequence ID" value="JAS15906.1"/>
    <property type="molecule type" value="Transcribed_RNA"/>
</dbReference>
<dbReference type="AlphaFoldDB" id="A0A1B6CQT1"/>
<evidence type="ECO:0000313" key="1">
    <source>
        <dbReference type="EMBL" id="JAS15906.1"/>
    </source>
</evidence>
<accession>A0A1B6CQT1</accession>
<proteinExistence type="predicted"/>
<organism evidence="1">
    <name type="scientific">Clastoptera arizonana</name>
    <name type="common">Arizona spittle bug</name>
    <dbReference type="NCBI Taxonomy" id="38151"/>
    <lineage>
        <taxon>Eukaryota</taxon>
        <taxon>Metazoa</taxon>
        <taxon>Ecdysozoa</taxon>
        <taxon>Arthropoda</taxon>
        <taxon>Hexapoda</taxon>
        <taxon>Insecta</taxon>
        <taxon>Pterygota</taxon>
        <taxon>Neoptera</taxon>
        <taxon>Paraneoptera</taxon>
        <taxon>Hemiptera</taxon>
        <taxon>Auchenorrhyncha</taxon>
        <taxon>Cercopoidea</taxon>
        <taxon>Clastopteridae</taxon>
        <taxon>Clastoptera</taxon>
    </lineage>
</organism>
<reference evidence="1" key="1">
    <citation type="submission" date="2015-12" db="EMBL/GenBank/DDBJ databases">
        <title>De novo transcriptome assembly of four potential Pierce s Disease insect vectors from Arizona vineyards.</title>
        <authorList>
            <person name="Tassone E.E."/>
        </authorList>
    </citation>
    <scope>NUCLEOTIDE SEQUENCE</scope>
</reference>